<dbReference type="GO" id="GO:0005737">
    <property type="term" value="C:cytoplasm"/>
    <property type="evidence" value="ECO:0007669"/>
    <property type="project" value="TreeGrafter"/>
</dbReference>
<dbReference type="GO" id="GO:0043171">
    <property type="term" value="P:peptide catabolic process"/>
    <property type="evidence" value="ECO:0007669"/>
    <property type="project" value="TreeGrafter"/>
</dbReference>
<keyword evidence="1" id="KW-0732">Signal</keyword>
<gene>
    <name evidence="3" type="ORF">SBA1_140083</name>
</gene>
<dbReference type="AlphaFoldDB" id="A0A2U3K696"/>
<feature type="domain" description="Peptidase M1 membrane alanine aminopeptidase" evidence="2">
    <location>
        <begin position="561"/>
        <end position="711"/>
    </location>
</feature>
<keyword evidence="3" id="KW-0031">Aminopeptidase</keyword>
<dbReference type="GO" id="GO:0005615">
    <property type="term" value="C:extracellular space"/>
    <property type="evidence" value="ECO:0007669"/>
    <property type="project" value="TreeGrafter"/>
</dbReference>
<feature type="chain" id="PRO_5015433454" evidence="1">
    <location>
        <begin position="38"/>
        <end position="824"/>
    </location>
</feature>
<evidence type="ECO:0000256" key="1">
    <source>
        <dbReference type="SAM" id="SignalP"/>
    </source>
</evidence>
<dbReference type="GO" id="GO:0008270">
    <property type="term" value="F:zinc ion binding"/>
    <property type="evidence" value="ECO:0007669"/>
    <property type="project" value="InterPro"/>
</dbReference>
<dbReference type="PANTHER" id="PTHR11533">
    <property type="entry name" value="PROTEASE M1 ZINC METALLOPROTEASE"/>
    <property type="match status" value="1"/>
</dbReference>
<dbReference type="InterPro" id="IPR027268">
    <property type="entry name" value="Peptidase_M4/M1_CTD_sf"/>
</dbReference>
<dbReference type="Gene3D" id="1.10.390.10">
    <property type="entry name" value="Neutral Protease Domain 2"/>
    <property type="match status" value="1"/>
</dbReference>
<dbReference type="GO" id="GO:0016020">
    <property type="term" value="C:membrane"/>
    <property type="evidence" value="ECO:0007669"/>
    <property type="project" value="TreeGrafter"/>
</dbReference>
<dbReference type="InterPro" id="IPR014782">
    <property type="entry name" value="Peptidase_M1_dom"/>
</dbReference>
<protein>
    <submittedName>
        <fullName evidence="3">Aminopeptidase N-like protein</fullName>
    </submittedName>
</protein>
<dbReference type="InterPro" id="IPR042097">
    <property type="entry name" value="Aminopeptidase_N-like_N_sf"/>
</dbReference>
<dbReference type="Gene3D" id="2.60.40.1730">
    <property type="entry name" value="tricorn interacting facor f3 domain"/>
    <property type="match status" value="1"/>
</dbReference>
<dbReference type="Pfam" id="PF01433">
    <property type="entry name" value="Peptidase_M1"/>
    <property type="match status" value="1"/>
</dbReference>
<dbReference type="OrthoDB" id="100605at2"/>
<keyword evidence="3" id="KW-0645">Protease</keyword>
<evidence type="ECO:0000313" key="4">
    <source>
        <dbReference type="Proteomes" id="UP000238701"/>
    </source>
</evidence>
<organism evidence="3 4">
    <name type="scientific">Candidatus Sulfotelmatobacter kueseliae</name>
    <dbReference type="NCBI Taxonomy" id="2042962"/>
    <lineage>
        <taxon>Bacteria</taxon>
        <taxon>Pseudomonadati</taxon>
        <taxon>Acidobacteriota</taxon>
        <taxon>Terriglobia</taxon>
        <taxon>Terriglobales</taxon>
        <taxon>Candidatus Korobacteraceae</taxon>
        <taxon>Candidatus Sulfotelmatobacter</taxon>
    </lineage>
</organism>
<proteinExistence type="predicted"/>
<evidence type="ECO:0000313" key="3">
    <source>
        <dbReference type="EMBL" id="SPF35192.1"/>
    </source>
</evidence>
<dbReference type="EMBL" id="OMOD01000046">
    <property type="protein sequence ID" value="SPF35192.1"/>
    <property type="molecule type" value="Genomic_DNA"/>
</dbReference>
<dbReference type="Proteomes" id="UP000238701">
    <property type="component" value="Unassembled WGS sequence"/>
</dbReference>
<evidence type="ECO:0000259" key="2">
    <source>
        <dbReference type="Pfam" id="PF01433"/>
    </source>
</evidence>
<dbReference type="PANTHER" id="PTHR11533:SF174">
    <property type="entry name" value="PUROMYCIN-SENSITIVE AMINOPEPTIDASE-RELATED"/>
    <property type="match status" value="1"/>
</dbReference>
<sequence>MPFLMRTLRSTVAPAPAVSAVFTVLVVAAFLAGNAQAQNAAPGPNSDPNYQALRNLTLSGEGVSVTNFELKRDAGTFHLHSGTVCFTAPVNGKVTGAVFAGDGNFILNPPTETERKSLKLLTKEDEFSENFSQMVLRFTDSTYEEIKKGGSGSASGCDAGPLKDSQHITRHKLKDNLEVRLLEDVLSPEPGGLFIAFIHGKHYDGQERYTIDPHEGRYEQVEFMTYDENKFGQWAAFPMSGEHKRGAVGRPIHVEHEQLETTLEKNANLIGKATTTFTAQLNGLKVAPFDLFRSLRVKSVHAEDGTALSFIQEDKNDDPQFAVILPKVLAAGDKYTITTEYEGKDAVTNEGGGNYFPVARMDWYPNNPESGLGEYASYDMTFRIPKGMQIAATGVRVSDSNEGGQNVTVWKSETPQTVAGFSLGRFKVEEAKLDKPEYFIQSFANQESPDWVNALQHAASGGEMPQPGGPGASGAPEVALGTMSTTGLNKKALAEGELAVQLYTDYFGPSLFKHLQLTQQTACNFGQSWPELVWIPICYYFDTTVRHQLGMDWGDRGYWKVVTPHEVAHQWWGHTVGFNSYRDQWMSEGFADMSASLYLSFIEKNPKKYLTFWNDERELLLERDPRGFRAIDAGPLTMGYRTSNTRTGFDTSRRLIYPKGAYVLHMIRMMMHDRQTGDQRFKETMQDFVKTYSGKSATTEDFKAMIEKHMTPEMDLEGNHRMDWFFNEYVYGTALPTYKSDSTFDIGADGDVVLNMKLTQSGVDDKFRMLLPVYLELADGNIAFLGRARMTGNNTVEQKVPLKGLKTKPHRVALNYYDDVLASP</sequence>
<keyword evidence="3" id="KW-0378">Hydrolase</keyword>
<feature type="signal peptide" evidence="1">
    <location>
        <begin position="1"/>
        <end position="37"/>
    </location>
</feature>
<name>A0A2U3K696_9BACT</name>
<dbReference type="GO" id="GO:0042277">
    <property type="term" value="F:peptide binding"/>
    <property type="evidence" value="ECO:0007669"/>
    <property type="project" value="TreeGrafter"/>
</dbReference>
<reference evidence="4" key="1">
    <citation type="submission" date="2018-02" db="EMBL/GenBank/DDBJ databases">
        <authorList>
            <person name="Hausmann B."/>
        </authorList>
    </citation>
    <scope>NUCLEOTIDE SEQUENCE [LARGE SCALE GENOMIC DNA]</scope>
    <source>
        <strain evidence="4">Peat soil MAG SbA1</strain>
    </source>
</reference>
<dbReference type="InterPro" id="IPR050344">
    <property type="entry name" value="Peptidase_M1_aminopeptidases"/>
</dbReference>
<dbReference type="GO" id="GO:0070006">
    <property type="term" value="F:metalloaminopeptidase activity"/>
    <property type="evidence" value="ECO:0007669"/>
    <property type="project" value="TreeGrafter"/>
</dbReference>
<accession>A0A2U3K696</accession>
<dbReference type="SUPFAM" id="SSF55486">
    <property type="entry name" value="Metalloproteases ('zincins'), catalytic domain"/>
    <property type="match status" value="1"/>
</dbReference>